<dbReference type="PANTHER" id="PTHR22617">
    <property type="entry name" value="CHEMOTAXIS SENSOR HISTIDINE KINASE-RELATED"/>
    <property type="match status" value="1"/>
</dbReference>
<proteinExistence type="predicted"/>
<dbReference type="GO" id="GO:0006935">
    <property type="term" value="P:chemotaxis"/>
    <property type="evidence" value="ECO:0007669"/>
    <property type="project" value="InterPro"/>
</dbReference>
<dbReference type="Gene3D" id="2.40.50.180">
    <property type="entry name" value="CheA-289, Domain 4"/>
    <property type="match status" value="3"/>
</dbReference>
<dbReference type="KEGG" id="csb:CLSA_c20570"/>
<keyword evidence="4" id="KW-1185">Reference proteome</keyword>
<dbReference type="PROSITE" id="PS50851">
    <property type="entry name" value="CHEW"/>
    <property type="match status" value="3"/>
</dbReference>
<evidence type="ECO:0000259" key="2">
    <source>
        <dbReference type="PROSITE" id="PS50851"/>
    </source>
</evidence>
<dbReference type="eggNOG" id="COG0835">
    <property type="taxonomic scope" value="Bacteria"/>
</dbReference>
<dbReference type="InterPro" id="IPR036061">
    <property type="entry name" value="CheW-like_dom_sf"/>
</dbReference>
<feature type="compositionally biased region" description="Basic and acidic residues" evidence="1">
    <location>
        <begin position="101"/>
        <end position="119"/>
    </location>
</feature>
<dbReference type="EMBL" id="CP006721">
    <property type="protein sequence ID" value="AGX43040.1"/>
    <property type="molecule type" value="Genomic_DNA"/>
</dbReference>
<gene>
    <name evidence="3" type="primary">cheW3</name>
    <name evidence="3" type="ORF">CLSA_c20570</name>
</gene>
<dbReference type="PATRIC" id="fig|1345695.3.peg.2017"/>
<dbReference type="InterPro" id="IPR039315">
    <property type="entry name" value="CheW"/>
</dbReference>
<accession>U5MR17</accession>
<dbReference type="GO" id="GO:0007165">
    <property type="term" value="P:signal transduction"/>
    <property type="evidence" value="ECO:0007669"/>
    <property type="project" value="InterPro"/>
</dbReference>
<dbReference type="PANTHER" id="PTHR22617:SF23">
    <property type="entry name" value="CHEMOTAXIS PROTEIN CHEW"/>
    <property type="match status" value="1"/>
</dbReference>
<sequence length="601" mass="68394">MPRSKVNKEVLNSIDKIKQEINKKKQKAIESHNSNEFILEKDKLSNDNLELSNNKSIDKVNINIGEGKKDINKAIKSTKKVHKAANKETKSASKRTKSVAKKCESVDEKNKNSSENADKRQGDETKYVIFVVNNEEYAIELVNVKEIIRIPKIKKVPNSVYVEGVFNLRGELVTIIDIHKRYNISKSEYKDNSRVIVMEFGGCIVGIIVDKVLQVLAVHKSYIKLICENTDDTKEGYIDGIIMIENGKRLIMIMDAQSIININGLGSILVNAYKKSNEKVSAFIKDIEENEQLIIFSINDVEYAFHISEIKEVIRIPNVVKVPNSSDFIEGIISLRNELIGVVNLAKIINIDSESISKDRSILIVNTGNLIYGVIVDKVSEVKLVSKKDLLKPWQVVGNIDVKIVKEFANMDNGKRVVTILDPYNILNLEEIQWNFKVNEITEIVSNNYNKSTLDLKKIIKSIVIFKIENEEYGISIDFVQEINTINKITSFPNRQNAVEGLINLRGDMIPLINLRTLFGLEIQSKDSYFKTLIVKINNKKVGIRIDSASEVLNLSEDIFQDYFEDLNADNNRRYVEGIIKPNDGKRIILYLNINEILDFI</sequence>
<reference evidence="3 4" key="1">
    <citation type="journal article" date="2013" name="Genome Announc.">
        <title>Complete Genome Sequence of the Solvent Producer Clostridium saccharobutylicum NCP262 (DSM 13864).</title>
        <authorList>
            <person name="Poehlein A."/>
            <person name="Hartwich K."/>
            <person name="Krabben P."/>
            <person name="Ehrenreich A."/>
            <person name="Liebl W."/>
            <person name="Durre P."/>
            <person name="Gottschalk G."/>
            <person name="Daniel R."/>
        </authorList>
    </citation>
    <scope>NUCLEOTIDE SEQUENCE [LARGE SCALE GENOMIC DNA]</scope>
    <source>
        <strain evidence="3">DSM 13864</strain>
    </source>
</reference>
<dbReference type="AlphaFoldDB" id="U5MR17"/>
<feature type="domain" description="CheW-like" evidence="2">
    <location>
        <begin position="460"/>
        <end position="601"/>
    </location>
</feature>
<evidence type="ECO:0000313" key="4">
    <source>
        <dbReference type="Proteomes" id="UP000017118"/>
    </source>
</evidence>
<dbReference type="OrthoDB" id="9794382at2"/>
<dbReference type="GO" id="GO:0005829">
    <property type="term" value="C:cytosol"/>
    <property type="evidence" value="ECO:0007669"/>
    <property type="project" value="TreeGrafter"/>
</dbReference>
<organism evidence="3 4">
    <name type="scientific">Clostridium saccharobutylicum DSM 13864</name>
    <dbReference type="NCBI Taxonomy" id="1345695"/>
    <lineage>
        <taxon>Bacteria</taxon>
        <taxon>Bacillati</taxon>
        <taxon>Bacillota</taxon>
        <taxon>Clostridia</taxon>
        <taxon>Eubacteriales</taxon>
        <taxon>Clostridiaceae</taxon>
        <taxon>Clostridium</taxon>
    </lineage>
</organism>
<dbReference type="GeneID" id="55474515"/>
<dbReference type="SMART" id="SM00260">
    <property type="entry name" value="CheW"/>
    <property type="match status" value="3"/>
</dbReference>
<dbReference type="InterPro" id="IPR002545">
    <property type="entry name" value="CheW-lke_dom"/>
</dbReference>
<protein>
    <submittedName>
        <fullName evidence="3">Protein CheW</fullName>
    </submittedName>
</protein>
<dbReference type="RefSeq" id="WP_022746140.1">
    <property type="nucleotide sequence ID" value="NC_022571.1"/>
</dbReference>
<dbReference type="HOGENOM" id="CLU_453949_0_0_9"/>
<evidence type="ECO:0000256" key="1">
    <source>
        <dbReference type="SAM" id="MobiDB-lite"/>
    </source>
</evidence>
<dbReference type="Pfam" id="PF01584">
    <property type="entry name" value="CheW"/>
    <property type="match status" value="3"/>
</dbReference>
<dbReference type="SUPFAM" id="SSF50341">
    <property type="entry name" value="CheW-like"/>
    <property type="match status" value="3"/>
</dbReference>
<name>U5MR17_CLOSA</name>
<feature type="domain" description="CheW-like" evidence="2">
    <location>
        <begin position="290"/>
        <end position="432"/>
    </location>
</feature>
<dbReference type="Proteomes" id="UP000017118">
    <property type="component" value="Chromosome"/>
</dbReference>
<feature type="domain" description="CheW-like" evidence="2">
    <location>
        <begin position="124"/>
        <end position="265"/>
    </location>
</feature>
<dbReference type="Gene3D" id="2.30.30.40">
    <property type="entry name" value="SH3 Domains"/>
    <property type="match status" value="3"/>
</dbReference>
<feature type="region of interest" description="Disordered" evidence="1">
    <location>
        <begin position="77"/>
        <end position="119"/>
    </location>
</feature>
<evidence type="ECO:0000313" key="3">
    <source>
        <dbReference type="EMBL" id="AGX43040.1"/>
    </source>
</evidence>